<dbReference type="RefSeq" id="WP_067912856.1">
    <property type="nucleotide sequence ID" value="NZ_BSRZ01000003.1"/>
</dbReference>
<comment type="caution">
    <text evidence="4">The sequence shown here is derived from an EMBL/GenBank/DDBJ whole genome shotgun (WGS) entry which is preliminary data.</text>
</comment>
<evidence type="ECO:0008006" key="6">
    <source>
        <dbReference type="Google" id="ProtNLM"/>
    </source>
</evidence>
<evidence type="ECO:0000256" key="3">
    <source>
        <dbReference type="SAM" id="Phobius"/>
    </source>
</evidence>
<feature type="transmembrane region" description="Helical" evidence="3">
    <location>
        <begin position="110"/>
        <end position="132"/>
    </location>
</feature>
<feature type="region of interest" description="Disordered" evidence="2">
    <location>
        <begin position="1"/>
        <end position="102"/>
    </location>
</feature>
<proteinExistence type="predicted"/>
<gene>
    <name evidence="4" type="ORF">Arub01_17480</name>
</gene>
<name>A0A9W6PUV9_9ACTN</name>
<dbReference type="AlphaFoldDB" id="A0A9W6PUV9"/>
<evidence type="ECO:0000256" key="2">
    <source>
        <dbReference type="SAM" id="MobiDB-lite"/>
    </source>
</evidence>
<dbReference type="Proteomes" id="UP001165124">
    <property type="component" value="Unassembled WGS sequence"/>
</dbReference>
<feature type="compositionally biased region" description="Low complexity" evidence="2">
    <location>
        <begin position="47"/>
        <end position="66"/>
    </location>
</feature>
<keyword evidence="3" id="KW-0812">Transmembrane</keyword>
<keyword evidence="1" id="KW-0175">Coiled coil</keyword>
<sequence>MPDSHGTRRRAPASHPQGPSRRGRAGRAAGRAGGAPRDFEPPASPHGAAPYDAGPYDAGPYGAGPYDDPRDVPYGSSHEAFRSLSYDDDPSDGAYHAPPPPRRRRRFLRLLTGNVAITVAALGAVLAAVVLVDWHRIADDTEPPPGTEHLSTNDMLAMMSASDMDPIAADAIAQAKKRAYERHQRELKALREKAKRDAAARAKLKAQRERERLARINPTAAQNKAYGRKMNALKGWDRCWPSLETLWNHESSWNERAVNASSGAYGIPQALPASKLASAGPDWRTSSPTQIAWGLSYIKARYKDPCRAWAFWQRNHWY</sequence>
<keyword evidence="3" id="KW-1133">Transmembrane helix</keyword>
<evidence type="ECO:0000313" key="4">
    <source>
        <dbReference type="EMBL" id="GLW63504.1"/>
    </source>
</evidence>
<dbReference type="EMBL" id="BSRZ01000003">
    <property type="protein sequence ID" value="GLW63504.1"/>
    <property type="molecule type" value="Genomic_DNA"/>
</dbReference>
<keyword evidence="3" id="KW-0472">Membrane</keyword>
<evidence type="ECO:0000256" key="1">
    <source>
        <dbReference type="SAM" id="Coils"/>
    </source>
</evidence>
<feature type="coiled-coil region" evidence="1">
    <location>
        <begin position="173"/>
        <end position="207"/>
    </location>
</feature>
<dbReference type="SUPFAM" id="SSF53955">
    <property type="entry name" value="Lysozyme-like"/>
    <property type="match status" value="1"/>
</dbReference>
<accession>A0A9W6PUV9</accession>
<organism evidence="4 5">
    <name type="scientific">Actinomadura rubrobrunea</name>
    <dbReference type="NCBI Taxonomy" id="115335"/>
    <lineage>
        <taxon>Bacteria</taxon>
        <taxon>Bacillati</taxon>
        <taxon>Actinomycetota</taxon>
        <taxon>Actinomycetes</taxon>
        <taxon>Streptosporangiales</taxon>
        <taxon>Thermomonosporaceae</taxon>
        <taxon>Actinomadura</taxon>
    </lineage>
</organism>
<keyword evidence="5" id="KW-1185">Reference proteome</keyword>
<protein>
    <recommendedName>
        <fullName evidence="6">Lytic transglycosylase domain-containing protein</fullName>
    </recommendedName>
</protein>
<evidence type="ECO:0000313" key="5">
    <source>
        <dbReference type="Proteomes" id="UP001165124"/>
    </source>
</evidence>
<dbReference type="InterPro" id="IPR023346">
    <property type="entry name" value="Lysozyme-like_dom_sf"/>
</dbReference>
<reference evidence="4" key="1">
    <citation type="submission" date="2023-02" db="EMBL/GenBank/DDBJ databases">
        <title>Actinomadura rubrobrunea NBRC 14622.</title>
        <authorList>
            <person name="Ichikawa N."/>
            <person name="Sato H."/>
            <person name="Tonouchi N."/>
        </authorList>
    </citation>
    <scope>NUCLEOTIDE SEQUENCE</scope>
    <source>
        <strain evidence="4">NBRC 14622</strain>
    </source>
</reference>